<dbReference type="WBParaSite" id="PSAMB.scaffold36size104415.g916.t1">
    <property type="protein sequence ID" value="PSAMB.scaffold36size104415.g916.t1"/>
    <property type="gene ID" value="PSAMB.scaffold36size104415.g916"/>
</dbReference>
<feature type="compositionally biased region" description="Pro residues" evidence="1">
    <location>
        <begin position="48"/>
        <end position="59"/>
    </location>
</feature>
<feature type="region of interest" description="Disordered" evidence="1">
    <location>
        <begin position="1"/>
        <end position="172"/>
    </location>
</feature>
<feature type="compositionally biased region" description="Polar residues" evidence="1">
    <location>
        <begin position="94"/>
        <end position="105"/>
    </location>
</feature>
<keyword evidence="2" id="KW-1185">Reference proteome</keyword>
<protein>
    <submittedName>
        <fullName evidence="3">Uncharacterized protein</fullName>
    </submittedName>
</protein>
<proteinExistence type="predicted"/>
<feature type="compositionally biased region" description="Basic residues" evidence="1">
    <location>
        <begin position="160"/>
        <end position="172"/>
    </location>
</feature>
<organism evidence="2 3">
    <name type="scientific">Plectus sambesii</name>
    <dbReference type="NCBI Taxonomy" id="2011161"/>
    <lineage>
        <taxon>Eukaryota</taxon>
        <taxon>Metazoa</taxon>
        <taxon>Ecdysozoa</taxon>
        <taxon>Nematoda</taxon>
        <taxon>Chromadorea</taxon>
        <taxon>Plectida</taxon>
        <taxon>Plectina</taxon>
        <taxon>Plectoidea</taxon>
        <taxon>Plectidae</taxon>
        <taxon>Plectus</taxon>
    </lineage>
</organism>
<accession>A0A914WBL9</accession>
<name>A0A914WBL9_9BILA</name>
<dbReference type="AlphaFoldDB" id="A0A914WBL9"/>
<reference evidence="3" key="1">
    <citation type="submission" date="2022-11" db="UniProtKB">
        <authorList>
            <consortium name="WormBaseParasite"/>
        </authorList>
    </citation>
    <scope>IDENTIFICATION</scope>
</reference>
<feature type="compositionally biased region" description="Basic residues" evidence="1">
    <location>
        <begin position="124"/>
        <end position="134"/>
    </location>
</feature>
<sequence length="172" mass="18793">MIQPSPCRRLHTTRMSRPTHLEPIPPSSQQPNMDAVLLSRADHVCNDNPPPSLPVPPPSSYASSRPDAIPQRLSPTASVVGDRSMTAAKLASGHSANRSVSQFAHSRSLIATPCNEWRGDRGTRRQKRRQKRARASQSIGRAASHTDVSDRSPSPPPRTRLAHLGRRRASPA</sequence>
<evidence type="ECO:0000256" key="1">
    <source>
        <dbReference type="SAM" id="MobiDB-lite"/>
    </source>
</evidence>
<dbReference type="Proteomes" id="UP000887566">
    <property type="component" value="Unplaced"/>
</dbReference>
<evidence type="ECO:0000313" key="3">
    <source>
        <dbReference type="WBParaSite" id="PSAMB.scaffold36size104415.g916.t1"/>
    </source>
</evidence>
<evidence type="ECO:0000313" key="2">
    <source>
        <dbReference type="Proteomes" id="UP000887566"/>
    </source>
</evidence>